<sequence>MNEKSHRPSPSRLRPSSIAPTPAHTKAASTHIQHPTSNTMSLSASPLAQPMMGTTSPSTYYTGPDYGKQYPSISSGGLPTSTSSPSGLMPRATATLTNVVPSAWTTIRNTLSSFTEPVWNSVSSTFLWLWDTASSYWYQYPALRAFSFAFGALTAIPVAIFLGYAAVALSVIGGIALVVGGATALGALGFGMLFLGPVLFFSFWGALIGTGLYTALVYGLRASAVTIATAQNATGMQPGTGIVGSTVGVLKNTVAATADMATKVEGLTVGNEGLPVPISGRV</sequence>
<organism evidence="3 4">
    <name type="scientific">Catenaria anguillulae PL171</name>
    <dbReference type="NCBI Taxonomy" id="765915"/>
    <lineage>
        <taxon>Eukaryota</taxon>
        <taxon>Fungi</taxon>
        <taxon>Fungi incertae sedis</taxon>
        <taxon>Blastocladiomycota</taxon>
        <taxon>Blastocladiomycetes</taxon>
        <taxon>Blastocladiales</taxon>
        <taxon>Catenariaceae</taxon>
        <taxon>Catenaria</taxon>
    </lineage>
</organism>
<keyword evidence="2" id="KW-0812">Transmembrane</keyword>
<evidence type="ECO:0000313" key="4">
    <source>
        <dbReference type="Proteomes" id="UP000193411"/>
    </source>
</evidence>
<dbReference type="AlphaFoldDB" id="A0A1Y2HNU1"/>
<feature type="compositionally biased region" description="Polar residues" evidence="1">
    <location>
        <begin position="27"/>
        <end position="48"/>
    </location>
</feature>
<proteinExistence type="predicted"/>
<feature type="transmembrane region" description="Helical" evidence="2">
    <location>
        <begin position="145"/>
        <end position="167"/>
    </location>
</feature>
<dbReference type="EMBL" id="MCFL01000018">
    <property type="protein sequence ID" value="ORZ36240.1"/>
    <property type="molecule type" value="Genomic_DNA"/>
</dbReference>
<keyword evidence="2" id="KW-1133">Transmembrane helix</keyword>
<feature type="region of interest" description="Disordered" evidence="1">
    <location>
        <begin position="1"/>
        <end position="48"/>
    </location>
</feature>
<feature type="transmembrane region" description="Helical" evidence="2">
    <location>
        <begin position="174"/>
        <end position="195"/>
    </location>
</feature>
<evidence type="ECO:0000256" key="2">
    <source>
        <dbReference type="SAM" id="Phobius"/>
    </source>
</evidence>
<keyword evidence="2" id="KW-0472">Membrane</keyword>
<protein>
    <submittedName>
        <fullName evidence="3">Uncharacterized protein</fullName>
    </submittedName>
</protein>
<accession>A0A1Y2HNU1</accession>
<feature type="compositionally biased region" description="Low complexity" evidence="1">
    <location>
        <begin position="8"/>
        <end position="17"/>
    </location>
</feature>
<dbReference type="Proteomes" id="UP000193411">
    <property type="component" value="Unassembled WGS sequence"/>
</dbReference>
<name>A0A1Y2HNU1_9FUNG</name>
<keyword evidence="4" id="KW-1185">Reference proteome</keyword>
<evidence type="ECO:0000256" key="1">
    <source>
        <dbReference type="SAM" id="MobiDB-lite"/>
    </source>
</evidence>
<feature type="transmembrane region" description="Helical" evidence="2">
    <location>
        <begin position="201"/>
        <end position="220"/>
    </location>
</feature>
<comment type="caution">
    <text evidence="3">The sequence shown here is derived from an EMBL/GenBank/DDBJ whole genome shotgun (WGS) entry which is preliminary data.</text>
</comment>
<reference evidence="3 4" key="1">
    <citation type="submission" date="2016-07" db="EMBL/GenBank/DDBJ databases">
        <title>Pervasive Adenine N6-methylation of Active Genes in Fungi.</title>
        <authorList>
            <consortium name="DOE Joint Genome Institute"/>
            <person name="Mondo S.J."/>
            <person name="Dannebaum R.O."/>
            <person name="Kuo R.C."/>
            <person name="Labutti K."/>
            <person name="Haridas S."/>
            <person name="Kuo A."/>
            <person name="Salamov A."/>
            <person name="Ahrendt S.R."/>
            <person name="Lipzen A."/>
            <person name="Sullivan W."/>
            <person name="Andreopoulos W.B."/>
            <person name="Clum A."/>
            <person name="Lindquist E."/>
            <person name="Daum C."/>
            <person name="Ramamoorthy G.K."/>
            <person name="Gryganskyi A."/>
            <person name="Culley D."/>
            <person name="Magnuson J.K."/>
            <person name="James T.Y."/>
            <person name="O'Malley M.A."/>
            <person name="Stajich J.E."/>
            <person name="Spatafora J.W."/>
            <person name="Visel A."/>
            <person name="Grigoriev I.V."/>
        </authorList>
    </citation>
    <scope>NUCLEOTIDE SEQUENCE [LARGE SCALE GENOMIC DNA]</scope>
    <source>
        <strain evidence="3 4">PL171</strain>
    </source>
</reference>
<dbReference type="OrthoDB" id="5557445at2759"/>
<gene>
    <name evidence="3" type="ORF">BCR44DRAFT_1512728</name>
</gene>
<evidence type="ECO:0000313" key="3">
    <source>
        <dbReference type="EMBL" id="ORZ36240.1"/>
    </source>
</evidence>